<reference evidence="4" key="1">
    <citation type="journal article" date="2016" name="Nat. Biotechnol.">
        <title>Sequencing wild and cultivated cassava and related species reveals extensive interspecific hybridization and genetic diversity.</title>
        <authorList>
            <person name="Bredeson J.V."/>
            <person name="Lyons J.B."/>
            <person name="Prochnik S.E."/>
            <person name="Wu G.A."/>
            <person name="Ha C.M."/>
            <person name="Edsinger-Gonzales E."/>
            <person name="Grimwood J."/>
            <person name="Schmutz J."/>
            <person name="Rabbi I.Y."/>
            <person name="Egesi C."/>
            <person name="Nauluvula P."/>
            <person name="Lebot V."/>
            <person name="Ndunguru J."/>
            <person name="Mkamilo G."/>
            <person name="Bart R.S."/>
            <person name="Setter T.L."/>
            <person name="Gleadow R.M."/>
            <person name="Kulakow P."/>
            <person name="Ferguson M.E."/>
            <person name="Rounsley S."/>
            <person name="Rokhsar D.S."/>
        </authorList>
    </citation>
    <scope>NUCLEOTIDE SEQUENCE [LARGE SCALE GENOMIC DNA]</scope>
    <source>
        <strain evidence="4">cv. AM560-2</strain>
    </source>
</reference>
<dbReference type="AlphaFoldDB" id="A0A2C9V685"/>
<feature type="transmembrane region" description="Helical" evidence="1">
    <location>
        <begin position="91"/>
        <end position="111"/>
    </location>
</feature>
<dbReference type="EMBL" id="CM004396">
    <property type="protein sequence ID" value="OAY39966.1"/>
    <property type="molecule type" value="Genomic_DNA"/>
</dbReference>
<dbReference type="InterPro" id="IPR007658">
    <property type="entry name" value="DUF594"/>
</dbReference>
<keyword evidence="1" id="KW-0812">Transmembrane</keyword>
<sequence length="737" mass="84263">MANSISERVKYMWEHWNIRVAVQFSLALQILLIGLAPSRKWTSNKLVNLLVWSSYLLADATANFAVGLIFNGKSSPPDHVSPAENSKLLAFWAPFLLLHLGGPDTITAFALEDNQLWLRHLLAFIVRFATTGYVFFRNLRKNKVIIPTALLFLAGTIKYLERTYSLYLASKDKFRASMLRKPDPGINFAKFAEVVASKKPEELPEVKTENRREAMVTDAVTDFCLDIRKLEDLDVVQEAHKYFKIFKGLIVGIIYSFEQRDKSRHFFNSISAEDAFKVIAAELNFLYEVLYTKVVVVHSMLGLDGVSILMAIFSNWTIVAVLESMPRPEDRSHWVLRLFSKFLILKRPKMYVCEPDKHTTLLTCIPFRSWSESVPGYNVIRYCLKQRPRKIHNVMHSIQRVICYLGIDKIANQCCGIINKVGQCINISSRKVIQVLFDEEIQVLLIDNVIPCLNSFKKGLIQCLKSLKRGLIDLVGLKDFLDELKYASSKPLTVELWAFIFSELQMKSWLIDDPETARKICSARGEWVLQSHGLDKIRSDLMAYVVDVRYDESVLMWHIATELLCNDTKGIDNCSNEREFSKILSDYMLYLLIMQPTMMAAVAGISKLRFEDTCADAKRFFKKRGIRSNNVKKACRLILEVNTEFKPAQVKRDGSLSVLFTASMLAKELRKLREQKWKILSQVWVEMLSYAASHCNATSHAVQLSKGGELVTFVWLLMSQFGVGNQFQSNCSLLLQG</sequence>
<evidence type="ECO:0000259" key="2">
    <source>
        <dbReference type="Pfam" id="PF13968"/>
    </source>
</evidence>
<dbReference type="STRING" id="3983.A0A2C9V685"/>
<accession>A0A2C9V685</accession>
<evidence type="ECO:0000313" key="3">
    <source>
        <dbReference type="EMBL" id="OAY39966.1"/>
    </source>
</evidence>
<keyword evidence="4" id="KW-1185">Reference proteome</keyword>
<protein>
    <recommendedName>
        <fullName evidence="2">DUF4220 domain-containing protein</fullName>
    </recommendedName>
</protein>
<dbReference type="Proteomes" id="UP000091857">
    <property type="component" value="Chromosome 10"/>
</dbReference>
<proteinExistence type="predicted"/>
<dbReference type="InterPro" id="IPR025315">
    <property type="entry name" value="DUF4220"/>
</dbReference>
<feature type="transmembrane region" description="Helical" evidence="1">
    <location>
        <begin position="20"/>
        <end position="37"/>
    </location>
</feature>
<feature type="transmembrane region" description="Helical" evidence="1">
    <location>
        <begin position="49"/>
        <end position="70"/>
    </location>
</feature>
<gene>
    <name evidence="3" type="ORF">MANES_10G138300v8</name>
</gene>
<evidence type="ECO:0000313" key="4">
    <source>
        <dbReference type="Proteomes" id="UP000091857"/>
    </source>
</evidence>
<keyword evidence="1" id="KW-1133">Transmembrane helix</keyword>
<feature type="domain" description="DUF4220" evidence="2">
    <location>
        <begin position="52"/>
        <end position="302"/>
    </location>
</feature>
<dbReference type="Gramene" id="Manes.10G138300.1.v8.1">
    <property type="protein sequence ID" value="Manes.10G138300.1.v8.1.CDS"/>
    <property type="gene ID" value="Manes.10G138300.v8.1"/>
</dbReference>
<name>A0A2C9V685_MANES</name>
<comment type="caution">
    <text evidence="3">The sequence shown here is derived from an EMBL/GenBank/DDBJ whole genome shotgun (WGS) entry which is preliminary data.</text>
</comment>
<dbReference type="Pfam" id="PF04578">
    <property type="entry name" value="DUF594"/>
    <property type="match status" value="1"/>
</dbReference>
<organism evidence="3 4">
    <name type="scientific">Manihot esculenta</name>
    <name type="common">Cassava</name>
    <name type="synonym">Jatropha manihot</name>
    <dbReference type="NCBI Taxonomy" id="3983"/>
    <lineage>
        <taxon>Eukaryota</taxon>
        <taxon>Viridiplantae</taxon>
        <taxon>Streptophyta</taxon>
        <taxon>Embryophyta</taxon>
        <taxon>Tracheophyta</taxon>
        <taxon>Spermatophyta</taxon>
        <taxon>Magnoliopsida</taxon>
        <taxon>eudicotyledons</taxon>
        <taxon>Gunneridae</taxon>
        <taxon>Pentapetalae</taxon>
        <taxon>rosids</taxon>
        <taxon>fabids</taxon>
        <taxon>Malpighiales</taxon>
        <taxon>Euphorbiaceae</taxon>
        <taxon>Crotonoideae</taxon>
        <taxon>Manihoteae</taxon>
        <taxon>Manihot</taxon>
    </lineage>
</organism>
<evidence type="ECO:0000256" key="1">
    <source>
        <dbReference type="SAM" id="Phobius"/>
    </source>
</evidence>
<keyword evidence="1" id="KW-0472">Membrane</keyword>
<dbReference type="PANTHER" id="PTHR31325">
    <property type="entry name" value="OS01G0798800 PROTEIN-RELATED"/>
    <property type="match status" value="1"/>
</dbReference>
<dbReference type="Pfam" id="PF13968">
    <property type="entry name" value="DUF4220"/>
    <property type="match status" value="1"/>
</dbReference>
<feature type="transmembrane region" description="Helical" evidence="1">
    <location>
        <begin position="117"/>
        <end position="136"/>
    </location>
</feature>